<dbReference type="EMBL" id="JAZHXJ010000200">
    <property type="protein sequence ID" value="KAL1869196.1"/>
    <property type="molecule type" value="Genomic_DNA"/>
</dbReference>
<reference evidence="2 3" key="1">
    <citation type="journal article" date="2024" name="Commun. Biol.">
        <title>Comparative genomic analysis of thermophilic fungi reveals convergent evolutionary adaptations and gene losses.</title>
        <authorList>
            <person name="Steindorff A.S."/>
            <person name="Aguilar-Pontes M.V."/>
            <person name="Robinson A.J."/>
            <person name="Andreopoulos B."/>
            <person name="LaButti K."/>
            <person name="Kuo A."/>
            <person name="Mondo S."/>
            <person name="Riley R."/>
            <person name="Otillar R."/>
            <person name="Haridas S."/>
            <person name="Lipzen A."/>
            <person name="Grimwood J."/>
            <person name="Schmutz J."/>
            <person name="Clum A."/>
            <person name="Reid I.D."/>
            <person name="Moisan M.C."/>
            <person name="Butler G."/>
            <person name="Nguyen T.T.M."/>
            <person name="Dewar K."/>
            <person name="Conant G."/>
            <person name="Drula E."/>
            <person name="Henrissat B."/>
            <person name="Hansel C."/>
            <person name="Singer S."/>
            <person name="Hutchinson M.I."/>
            <person name="de Vries R.P."/>
            <person name="Natvig D.O."/>
            <person name="Powell A.J."/>
            <person name="Tsang A."/>
            <person name="Grigoriev I.V."/>
        </authorList>
    </citation>
    <scope>NUCLEOTIDE SEQUENCE [LARGE SCALE GENOMIC DNA]</scope>
    <source>
        <strain evidence="2 3">ATCC 24622</strain>
    </source>
</reference>
<sequence length="233" mass="25218">MSAHYYPPPPGAPGGQPGQQRSYPPPPQSPPALQTKFSYPTPPGAVQQRAYPPPPGPASTPPPKTSTPVSYPPPPPQQPQAQLQQQQQQQQYKQFAPLPQQQEQQQQVRQTNLPFHMRTPSAVSQAPSQPSPEQHQQFSAPPTYAHDSPLDDHSPEKQDDSTKPTTDSFSPQINADMHAGAPMAGQFSGVSMTVDDVGTFNGGSYRISHRDCNTILTIQLAMGCPLEAKPGMC</sequence>
<protein>
    <submittedName>
        <fullName evidence="2">Uncharacterized protein</fullName>
    </submittedName>
</protein>
<proteinExistence type="predicted"/>
<evidence type="ECO:0000313" key="2">
    <source>
        <dbReference type="EMBL" id="KAL1869196.1"/>
    </source>
</evidence>
<feature type="region of interest" description="Disordered" evidence="1">
    <location>
        <begin position="1"/>
        <end position="182"/>
    </location>
</feature>
<feature type="compositionally biased region" description="Low complexity" evidence="1">
    <location>
        <begin position="79"/>
        <end position="110"/>
    </location>
</feature>
<gene>
    <name evidence="2" type="ORF">VTK73DRAFT_3332</name>
</gene>
<dbReference type="Proteomes" id="UP001586593">
    <property type="component" value="Unassembled WGS sequence"/>
</dbReference>
<feature type="compositionally biased region" description="Low complexity" evidence="1">
    <location>
        <begin position="120"/>
        <end position="139"/>
    </location>
</feature>
<evidence type="ECO:0000313" key="3">
    <source>
        <dbReference type="Proteomes" id="UP001586593"/>
    </source>
</evidence>
<feature type="compositionally biased region" description="Polar residues" evidence="1">
    <location>
        <begin position="163"/>
        <end position="173"/>
    </location>
</feature>
<feature type="compositionally biased region" description="Pro residues" evidence="1">
    <location>
        <begin position="51"/>
        <end position="78"/>
    </location>
</feature>
<comment type="caution">
    <text evidence="2">The sequence shown here is derived from an EMBL/GenBank/DDBJ whole genome shotgun (WGS) entry which is preliminary data.</text>
</comment>
<accession>A0ABR3WZR0</accession>
<organism evidence="2 3">
    <name type="scientific">Phialemonium thermophilum</name>
    <dbReference type="NCBI Taxonomy" id="223376"/>
    <lineage>
        <taxon>Eukaryota</taxon>
        <taxon>Fungi</taxon>
        <taxon>Dikarya</taxon>
        <taxon>Ascomycota</taxon>
        <taxon>Pezizomycotina</taxon>
        <taxon>Sordariomycetes</taxon>
        <taxon>Sordariomycetidae</taxon>
        <taxon>Cephalothecales</taxon>
        <taxon>Cephalothecaceae</taxon>
        <taxon>Phialemonium</taxon>
    </lineage>
</organism>
<feature type="compositionally biased region" description="Basic and acidic residues" evidence="1">
    <location>
        <begin position="148"/>
        <end position="162"/>
    </location>
</feature>
<evidence type="ECO:0000256" key="1">
    <source>
        <dbReference type="SAM" id="MobiDB-lite"/>
    </source>
</evidence>
<name>A0ABR3WZR0_9PEZI</name>
<feature type="compositionally biased region" description="Pro residues" evidence="1">
    <location>
        <begin position="1"/>
        <end position="12"/>
    </location>
</feature>
<keyword evidence="3" id="KW-1185">Reference proteome</keyword>